<accession>K3UWF2</accession>
<sequence>MCWMNHIHATCPSCENSQKTGIEVEKCLKATTSTETCDLTKRDIFKTGDECAKCQEIQRLKDEADLKMAREAEKNGMPNTG</sequence>
<name>K3UWF2_FUSPC</name>
<dbReference type="GeneID" id="20361485"/>
<comment type="caution">
    <text evidence="1">The sequence shown here is derived from an EMBL/GenBank/DDBJ whole genome shotgun (WGS) entry which is preliminary data.</text>
</comment>
<reference evidence="1 2" key="1">
    <citation type="journal article" date="2012" name="PLoS Pathog.">
        <title>Comparative pathogenomics reveals horizontally acquired novel virulence genes in fungi infecting cereal hosts.</title>
        <authorList>
            <person name="Gardiner D.M."/>
            <person name="McDonald M.C."/>
            <person name="Covarelli L."/>
            <person name="Solomon P.S."/>
            <person name="Rusu A.G."/>
            <person name="Marshall M."/>
            <person name="Kazan K."/>
            <person name="Chakraborty S."/>
            <person name="McDonald B.A."/>
            <person name="Manners J.M."/>
        </authorList>
    </citation>
    <scope>NUCLEOTIDE SEQUENCE [LARGE SCALE GENOMIC DNA]</scope>
    <source>
        <strain evidence="1 2">CS3096</strain>
    </source>
</reference>
<organism evidence="1 2">
    <name type="scientific">Fusarium pseudograminearum (strain CS3096)</name>
    <name type="common">Wheat and barley crown-rot fungus</name>
    <dbReference type="NCBI Taxonomy" id="1028729"/>
    <lineage>
        <taxon>Eukaryota</taxon>
        <taxon>Fungi</taxon>
        <taxon>Dikarya</taxon>
        <taxon>Ascomycota</taxon>
        <taxon>Pezizomycotina</taxon>
        <taxon>Sordariomycetes</taxon>
        <taxon>Hypocreomycetidae</taxon>
        <taxon>Hypocreales</taxon>
        <taxon>Nectriaceae</taxon>
        <taxon>Fusarium</taxon>
    </lineage>
</organism>
<gene>
    <name evidence="1" type="ORF">FPSE_02866</name>
</gene>
<dbReference type="HOGENOM" id="CLU_2574002_0_0_1"/>
<keyword evidence="2" id="KW-1185">Reference proteome</keyword>
<evidence type="ECO:0000313" key="1">
    <source>
        <dbReference type="EMBL" id="EKJ76991.1"/>
    </source>
</evidence>
<evidence type="ECO:0000313" key="2">
    <source>
        <dbReference type="Proteomes" id="UP000007978"/>
    </source>
</evidence>
<dbReference type="RefSeq" id="XP_009254260.1">
    <property type="nucleotide sequence ID" value="XM_009255985.1"/>
</dbReference>
<dbReference type="KEGG" id="fpu:FPSE_02866"/>
<dbReference type="Proteomes" id="UP000007978">
    <property type="component" value="Chromosome 3"/>
</dbReference>
<dbReference type="EMBL" id="AFNW01000064">
    <property type="protein sequence ID" value="EKJ76991.1"/>
    <property type="molecule type" value="Genomic_DNA"/>
</dbReference>
<dbReference type="OrthoDB" id="10336555at2759"/>
<dbReference type="AlphaFoldDB" id="K3UWF2"/>
<protein>
    <submittedName>
        <fullName evidence="1">Uncharacterized protein</fullName>
    </submittedName>
</protein>
<proteinExistence type="predicted"/>